<name>A0A0R3WH18_TAEAS</name>
<sequence>LEAQCFAQTCTVSSLSRRSSRRFGEVQSRLNLPGVTDVTFLICEGSKTWLRYVVLVFSYGVYLAVAEDTDARKTVPDSMLMA</sequence>
<dbReference type="AlphaFoldDB" id="A0A0R3WH18"/>
<accession>A0A0R3WH18</accession>
<proteinExistence type="predicted"/>
<organism evidence="1">
    <name type="scientific">Taenia asiatica</name>
    <name type="common">Asian tapeworm</name>
    <dbReference type="NCBI Taxonomy" id="60517"/>
    <lineage>
        <taxon>Eukaryota</taxon>
        <taxon>Metazoa</taxon>
        <taxon>Spiralia</taxon>
        <taxon>Lophotrochozoa</taxon>
        <taxon>Platyhelminthes</taxon>
        <taxon>Cestoda</taxon>
        <taxon>Eucestoda</taxon>
        <taxon>Cyclophyllidea</taxon>
        <taxon>Taeniidae</taxon>
        <taxon>Taenia</taxon>
    </lineage>
</organism>
<protein>
    <submittedName>
        <fullName evidence="1">Tumor protein p53-inducible protein 11</fullName>
    </submittedName>
</protein>
<reference evidence="1" key="1">
    <citation type="submission" date="2017-02" db="UniProtKB">
        <authorList>
            <consortium name="WormBaseParasite"/>
        </authorList>
    </citation>
    <scope>IDENTIFICATION</scope>
</reference>
<dbReference type="WBParaSite" id="TASK_0001016101-mRNA-1">
    <property type="protein sequence ID" value="TASK_0001016101-mRNA-1"/>
    <property type="gene ID" value="TASK_0001016101"/>
</dbReference>
<evidence type="ECO:0000313" key="1">
    <source>
        <dbReference type="WBParaSite" id="TASK_0001016101-mRNA-1"/>
    </source>
</evidence>